<evidence type="ECO:0000313" key="2">
    <source>
        <dbReference type="EMBL" id="BAD38578.1"/>
    </source>
</evidence>
<protein>
    <submittedName>
        <fullName evidence="2">Uncharacterized protein</fullName>
    </submittedName>
</protein>
<proteinExistence type="predicted"/>
<gene>
    <name evidence="2" type="primary">OSJNBa0048L03.21</name>
</gene>
<name>Q67IW3_ORYSJ</name>
<evidence type="ECO:0000256" key="1">
    <source>
        <dbReference type="SAM" id="MobiDB-lite"/>
    </source>
</evidence>
<dbReference type="Proteomes" id="UP000000763">
    <property type="component" value="Chromosome 6"/>
</dbReference>
<evidence type="ECO:0000313" key="3">
    <source>
        <dbReference type="Proteomes" id="UP000000763"/>
    </source>
</evidence>
<reference evidence="3" key="1">
    <citation type="journal article" date="2005" name="Nature">
        <title>The map-based sequence of the rice genome.</title>
        <authorList>
            <consortium name="International rice genome sequencing project (IRGSP)"/>
            <person name="Matsumoto T."/>
            <person name="Wu J."/>
            <person name="Kanamori H."/>
            <person name="Katayose Y."/>
            <person name="Fujisawa M."/>
            <person name="Namiki N."/>
            <person name="Mizuno H."/>
            <person name="Yamamoto K."/>
            <person name="Antonio B.A."/>
            <person name="Baba T."/>
            <person name="Sakata K."/>
            <person name="Nagamura Y."/>
            <person name="Aoki H."/>
            <person name="Arikawa K."/>
            <person name="Arita K."/>
            <person name="Bito T."/>
            <person name="Chiden Y."/>
            <person name="Fujitsuka N."/>
            <person name="Fukunaka R."/>
            <person name="Hamada M."/>
            <person name="Harada C."/>
            <person name="Hayashi A."/>
            <person name="Hijishita S."/>
            <person name="Honda M."/>
            <person name="Hosokawa S."/>
            <person name="Ichikawa Y."/>
            <person name="Idonuma A."/>
            <person name="Iijima M."/>
            <person name="Ikeda M."/>
            <person name="Ikeno M."/>
            <person name="Ito K."/>
            <person name="Ito S."/>
            <person name="Ito T."/>
            <person name="Ito Y."/>
            <person name="Ito Y."/>
            <person name="Iwabuchi A."/>
            <person name="Kamiya K."/>
            <person name="Karasawa W."/>
            <person name="Kurita K."/>
            <person name="Katagiri S."/>
            <person name="Kikuta A."/>
            <person name="Kobayashi H."/>
            <person name="Kobayashi N."/>
            <person name="Machita K."/>
            <person name="Maehara T."/>
            <person name="Masukawa M."/>
            <person name="Mizubayashi T."/>
            <person name="Mukai Y."/>
            <person name="Nagasaki H."/>
            <person name="Nagata Y."/>
            <person name="Naito S."/>
            <person name="Nakashima M."/>
            <person name="Nakama Y."/>
            <person name="Nakamichi Y."/>
            <person name="Nakamura M."/>
            <person name="Meguro A."/>
            <person name="Negishi M."/>
            <person name="Ohta I."/>
            <person name="Ohta T."/>
            <person name="Okamoto M."/>
            <person name="Ono N."/>
            <person name="Saji S."/>
            <person name="Sakaguchi M."/>
            <person name="Sakai K."/>
            <person name="Shibata M."/>
            <person name="Shimokawa T."/>
            <person name="Song J."/>
            <person name="Takazaki Y."/>
            <person name="Terasawa K."/>
            <person name="Tsugane M."/>
            <person name="Tsuji K."/>
            <person name="Ueda S."/>
            <person name="Waki K."/>
            <person name="Yamagata H."/>
            <person name="Yamamoto M."/>
            <person name="Yamamoto S."/>
            <person name="Yamane H."/>
            <person name="Yoshiki S."/>
            <person name="Yoshihara R."/>
            <person name="Yukawa K."/>
            <person name="Zhong H."/>
            <person name="Yano M."/>
            <person name="Yuan Q."/>
            <person name="Ouyang S."/>
            <person name="Liu J."/>
            <person name="Jones K.M."/>
            <person name="Gansberger K."/>
            <person name="Moffat K."/>
            <person name="Hill J."/>
            <person name="Bera J."/>
            <person name="Fadrosh D."/>
            <person name="Jin S."/>
            <person name="Johri S."/>
            <person name="Kim M."/>
            <person name="Overton L."/>
            <person name="Reardon M."/>
            <person name="Tsitrin T."/>
            <person name="Vuong H."/>
            <person name="Weaver B."/>
            <person name="Ciecko A."/>
            <person name="Tallon L."/>
            <person name="Jackson J."/>
            <person name="Pai G."/>
            <person name="Aken S.V."/>
            <person name="Utterback T."/>
            <person name="Reidmuller S."/>
            <person name="Feldblyum T."/>
            <person name="Hsiao J."/>
            <person name="Zismann V."/>
            <person name="Iobst S."/>
            <person name="de Vazeille A.R."/>
            <person name="Buell C.R."/>
            <person name="Ying K."/>
            <person name="Li Y."/>
            <person name="Lu T."/>
            <person name="Huang Y."/>
            <person name="Zhao Q."/>
            <person name="Feng Q."/>
            <person name="Zhang L."/>
            <person name="Zhu J."/>
            <person name="Weng Q."/>
            <person name="Mu J."/>
            <person name="Lu Y."/>
            <person name="Fan D."/>
            <person name="Liu Y."/>
            <person name="Guan J."/>
            <person name="Zhang Y."/>
            <person name="Yu S."/>
            <person name="Liu X."/>
            <person name="Zhang Y."/>
            <person name="Hong G."/>
            <person name="Han B."/>
            <person name="Choisne N."/>
            <person name="Demange N."/>
            <person name="Orjeda G."/>
            <person name="Samain S."/>
            <person name="Cattolico L."/>
            <person name="Pelletier E."/>
            <person name="Couloux A."/>
            <person name="Segurens B."/>
            <person name="Wincker P."/>
            <person name="D'Hont A."/>
            <person name="Scarpelli C."/>
            <person name="Weissenbach J."/>
            <person name="Salanoubat M."/>
            <person name="Quetier F."/>
            <person name="Yu Y."/>
            <person name="Kim H.R."/>
            <person name="Rambo T."/>
            <person name="Currie J."/>
            <person name="Collura K."/>
            <person name="Luo M."/>
            <person name="Yang T."/>
            <person name="Ammiraju J.S.S."/>
            <person name="Engler F."/>
            <person name="Soderlund C."/>
            <person name="Wing R.A."/>
            <person name="Palmer L.E."/>
            <person name="de la Bastide M."/>
            <person name="Spiegel L."/>
            <person name="Nascimento L."/>
            <person name="Zutavern T."/>
            <person name="O'Shaughnessy A."/>
            <person name="Dike S."/>
            <person name="Dedhia N."/>
            <person name="Preston R."/>
            <person name="Balija V."/>
            <person name="McCombie W.R."/>
            <person name="Chow T."/>
            <person name="Chen H."/>
            <person name="Chung M."/>
            <person name="Chen C."/>
            <person name="Shaw J."/>
            <person name="Wu H."/>
            <person name="Hsiao K."/>
            <person name="Chao Y."/>
            <person name="Chu M."/>
            <person name="Cheng C."/>
            <person name="Hour A."/>
            <person name="Lee P."/>
            <person name="Lin S."/>
            <person name="Lin Y."/>
            <person name="Liou J."/>
            <person name="Liu S."/>
            <person name="Hsing Y."/>
            <person name="Raghuvanshi S."/>
            <person name="Mohanty A."/>
            <person name="Bharti A.K."/>
            <person name="Gaur A."/>
            <person name="Gupta V."/>
            <person name="Kumar D."/>
            <person name="Ravi V."/>
            <person name="Vij S."/>
            <person name="Kapur A."/>
            <person name="Khurana P."/>
            <person name="Khurana P."/>
            <person name="Khurana J.P."/>
            <person name="Tyagi A.K."/>
            <person name="Gaikwad K."/>
            <person name="Singh A."/>
            <person name="Dalal V."/>
            <person name="Srivastava S."/>
            <person name="Dixit A."/>
            <person name="Pal A.K."/>
            <person name="Ghazi I.A."/>
            <person name="Yadav M."/>
            <person name="Pandit A."/>
            <person name="Bhargava A."/>
            <person name="Sureshbabu K."/>
            <person name="Batra K."/>
            <person name="Sharma T.R."/>
            <person name="Mohapatra T."/>
            <person name="Singh N.K."/>
            <person name="Messing J."/>
            <person name="Nelson A.B."/>
            <person name="Fuks G."/>
            <person name="Kavchok S."/>
            <person name="Keizer G."/>
            <person name="Linton E."/>
            <person name="Llaca V."/>
            <person name="Song R."/>
            <person name="Tanyolac B."/>
            <person name="Young S."/>
            <person name="Ho-Il K."/>
            <person name="Hahn J.H."/>
            <person name="Sangsakoo G."/>
            <person name="Vanavichit A."/>
            <person name="de Mattos Luiz.A.T."/>
            <person name="Zimmer P.D."/>
            <person name="Malone G."/>
            <person name="Dellagostin O."/>
            <person name="de Oliveira A.C."/>
            <person name="Bevan M."/>
            <person name="Bancroft I."/>
            <person name="Minx P."/>
            <person name="Cordum H."/>
            <person name="Wilson R."/>
            <person name="Cheng Z."/>
            <person name="Jin W."/>
            <person name="Jiang J."/>
            <person name="Leong S.A."/>
            <person name="Iwama H."/>
            <person name="Gojobori T."/>
            <person name="Itoh T."/>
            <person name="Niimura Y."/>
            <person name="Fujii Y."/>
            <person name="Habara T."/>
            <person name="Sakai H."/>
            <person name="Sato Y."/>
            <person name="Wilson G."/>
            <person name="Kumar K."/>
            <person name="McCouch S."/>
            <person name="Juretic N."/>
            <person name="Hoen D."/>
            <person name="Wright S."/>
            <person name="Bruskiewich R."/>
            <person name="Bureau T."/>
            <person name="Miyao A."/>
            <person name="Hirochika H."/>
            <person name="Nishikawa T."/>
            <person name="Kadowaki K."/>
            <person name="Sugiura M."/>
            <person name="Burr B."/>
            <person name="Sasaki T."/>
        </authorList>
    </citation>
    <scope>NUCLEOTIDE SEQUENCE [LARGE SCALE GENOMIC DNA]</scope>
    <source>
        <strain evidence="3">cv. Nipponbare</strain>
    </source>
</reference>
<sequence length="119" mass="12917">MKRRLTAQYSQVKPLRSEGDATLSPVTTSLASLPTTNAMLVSITSTIFTSTDEAERQGGRSLCEGDVTNTDARTDEAVDYCRRLHKSTSSLPSQSCMGEREAKTDDDDQRSLIGGVSRV</sequence>
<accession>Q67IW3</accession>
<dbReference type="EMBL" id="AP007205">
    <property type="protein sequence ID" value="BAD38578.1"/>
    <property type="molecule type" value="Genomic_DNA"/>
</dbReference>
<reference evidence="3" key="2">
    <citation type="journal article" date="2008" name="Nucleic Acids Res.">
        <title>The rice annotation project database (RAP-DB): 2008 update.</title>
        <authorList>
            <consortium name="The rice annotation project (RAP)"/>
        </authorList>
    </citation>
    <scope>GENOME REANNOTATION</scope>
    <source>
        <strain evidence="3">cv. Nipponbare</strain>
    </source>
</reference>
<organism evidence="2 3">
    <name type="scientific">Oryza sativa subsp. japonica</name>
    <name type="common">Rice</name>
    <dbReference type="NCBI Taxonomy" id="39947"/>
    <lineage>
        <taxon>Eukaryota</taxon>
        <taxon>Viridiplantae</taxon>
        <taxon>Streptophyta</taxon>
        <taxon>Embryophyta</taxon>
        <taxon>Tracheophyta</taxon>
        <taxon>Spermatophyta</taxon>
        <taxon>Magnoliopsida</taxon>
        <taxon>Liliopsida</taxon>
        <taxon>Poales</taxon>
        <taxon>Poaceae</taxon>
        <taxon>BOP clade</taxon>
        <taxon>Oryzoideae</taxon>
        <taxon>Oryzeae</taxon>
        <taxon>Oryzinae</taxon>
        <taxon>Oryza</taxon>
        <taxon>Oryza sativa</taxon>
    </lineage>
</organism>
<feature type="region of interest" description="Disordered" evidence="1">
    <location>
        <begin position="1"/>
        <end position="22"/>
    </location>
</feature>
<dbReference type="AlphaFoldDB" id="Q67IW3"/>
<feature type="region of interest" description="Disordered" evidence="1">
    <location>
        <begin position="88"/>
        <end position="119"/>
    </location>
</feature>